<evidence type="ECO:0000313" key="2">
    <source>
        <dbReference type="EMBL" id="CAA9344173.1"/>
    </source>
</evidence>
<dbReference type="InterPro" id="IPR002545">
    <property type="entry name" value="CheW-lke_dom"/>
</dbReference>
<dbReference type="GO" id="GO:0007165">
    <property type="term" value="P:signal transduction"/>
    <property type="evidence" value="ECO:0007669"/>
    <property type="project" value="InterPro"/>
</dbReference>
<feature type="non-terminal residue" evidence="2">
    <location>
        <position position="33"/>
    </location>
</feature>
<dbReference type="AlphaFoldDB" id="A0A6J4LXM1"/>
<gene>
    <name evidence="2" type="ORF">AVDCRST_MAG68-3210</name>
</gene>
<reference evidence="2" key="1">
    <citation type="submission" date="2020-02" db="EMBL/GenBank/DDBJ databases">
        <authorList>
            <person name="Meier V. D."/>
        </authorList>
    </citation>
    <scope>NUCLEOTIDE SEQUENCE</scope>
    <source>
        <strain evidence="2">AVDCRST_MAG68</strain>
    </source>
</reference>
<protein>
    <submittedName>
        <fullName evidence="2">Positive regulator of CheA protein activity (CheW)</fullName>
    </submittedName>
</protein>
<dbReference type="InterPro" id="IPR036061">
    <property type="entry name" value="CheW-like_dom_sf"/>
</dbReference>
<dbReference type="SUPFAM" id="SSF50341">
    <property type="entry name" value="CheW-like"/>
    <property type="match status" value="1"/>
</dbReference>
<sequence>MPRAPEFVEGVLDVRGTLVPIVDLRRRFETPEV</sequence>
<accession>A0A6J4LXM1</accession>
<dbReference type="GO" id="GO:0006935">
    <property type="term" value="P:chemotaxis"/>
    <property type="evidence" value="ECO:0007669"/>
    <property type="project" value="InterPro"/>
</dbReference>
<dbReference type="EMBL" id="CADCTW010000152">
    <property type="protein sequence ID" value="CAA9344173.1"/>
    <property type="molecule type" value="Genomic_DNA"/>
</dbReference>
<proteinExistence type="predicted"/>
<name>A0A6J4LXM1_9BACT</name>
<dbReference type="Pfam" id="PF01584">
    <property type="entry name" value="CheW"/>
    <property type="match status" value="1"/>
</dbReference>
<evidence type="ECO:0000259" key="1">
    <source>
        <dbReference type="PROSITE" id="PS50851"/>
    </source>
</evidence>
<dbReference type="Gene3D" id="2.40.50.180">
    <property type="entry name" value="CheA-289, Domain 4"/>
    <property type="match status" value="1"/>
</dbReference>
<organism evidence="2">
    <name type="scientific">uncultured Gemmatimonadota bacterium</name>
    <dbReference type="NCBI Taxonomy" id="203437"/>
    <lineage>
        <taxon>Bacteria</taxon>
        <taxon>Pseudomonadati</taxon>
        <taxon>Gemmatimonadota</taxon>
        <taxon>environmental samples</taxon>
    </lineage>
</organism>
<dbReference type="PROSITE" id="PS50851">
    <property type="entry name" value="CHEW"/>
    <property type="match status" value="1"/>
</dbReference>
<feature type="domain" description="CheW-like" evidence="1">
    <location>
        <begin position="1"/>
        <end position="33"/>
    </location>
</feature>